<dbReference type="PROSITE" id="PS50850">
    <property type="entry name" value="MFS"/>
    <property type="match status" value="1"/>
</dbReference>
<protein>
    <recommendedName>
        <fullName evidence="2">Major facilitator superfamily (MFS) profile domain-containing protein</fullName>
    </recommendedName>
</protein>
<feature type="transmembrane region" description="Helical" evidence="1">
    <location>
        <begin position="359"/>
        <end position="378"/>
    </location>
</feature>
<keyword evidence="1" id="KW-0812">Transmembrane</keyword>
<feature type="domain" description="Major facilitator superfamily (MFS) profile" evidence="2">
    <location>
        <begin position="1"/>
        <end position="382"/>
    </location>
</feature>
<dbReference type="PANTHER" id="PTHR23530">
    <property type="entry name" value="TRANSPORT PROTEIN-RELATED"/>
    <property type="match status" value="1"/>
</dbReference>
<dbReference type="SUPFAM" id="SSF103473">
    <property type="entry name" value="MFS general substrate transporter"/>
    <property type="match status" value="1"/>
</dbReference>
<gene>
    <name evidence="3" type="ORF">SDC9_46841</name>
</gene>
<comment type="caution">
    <text evidence="3">The sequence shown here is derived from an EMBL/GenBank/DDBJ whole genome shotgun (WGS) entry which is preliminary data.</text>
</comment>
<feature type="transmembrane region" description="Helical" evidence="1">
    <location>
        <begin position="294"/>
        <end position="310"/>
    </location>
</feature>
<feature type="transmembrane region" description="Helical" evidence="1">
    <location>
        <begin position="240"/>
        <end position="258"/>
    </location>
</feature>
<evidence type="ECO:0000256" key="1">
    <source>
        <dbReference type="SAM" id="Phobius"/>
    </source>
</evidence>
<feature type="transmembrane region" description="Helical" evidence="1">
    <location>
        <begin position="132"/>
        <end position="152"/>
    </location>
</feature>
<feature type="transmembrane region" description="Helical" evidence="1">
    <location>
        <begin position="158"/>
        <end position="177"/>
    </location>
</feature>
<reference evidence="3" key="1">
    <citation type="submission" date="2019-08" db="EMBL/GenBank/DDBJ databases">
        <authorList>
            <person name="Kucharzyk K."/>
            <person name="Murdoch R.W."/>
            <person name="Higgins S."/>
            <person name="Loffler F."/>
        </authorList>
    </citation>
    <scope>NUCLEOTIDE SEQUENCE</scope>
</reference>
<feature type="transmembrane region" description="Helical" evidence="1">
    <location>
        <begin position="37"/>
        <end position="60"/>
    </location>
</feature>
<feature type="transmembrane region" description="Helical" evidence="1">
    <location>
        <begin position="206"/>
        <end position="228"/>
    </location>
</feature>
<feature type="transmembrane region" description="Helical" evidence="1">
    <location>
        <begin position="7"/>
        <end position="25"/>
    </location>
</feature>
<keyword evidence="1" id="KW-0472">Membrane</keyword>
<dbReference type="AlphaFoldDB" id="A0A644WE64"/>
<evidence type="ECO:0000313" key="3">
    <source>
        <dbReference type="EMBL" id="MPM00614.1"/>
    </source>
</evidence>
<dbReference type="GO" id="GO:0022857">
    <property type="term" value="F:transmembrane transporter activity"/>
    <property type="evidence" value="ECO:0007669"/>
    <property type="project" value="InterPro"/>
</dbReference>
<dbReference type="InterPro" id="IPR011701">
    <property type="entry name" value="MFS"/>
</dbReference>
<keyword evidence="1" id="KW-1133">Transmembrane helix</keyword>
<feature type="transmembrane region" description="Helical" evidence="1">
    <location>
        <begin position="270"/>
        <end position="288"/>
    </location>
</feature>
<sequence length="385" mass="43544">MNNKRNIYLMYIIVFLQGFVFYGPIATVFRENRGVSIYQIFLIESISMILIMLFEVPWGIFADKFGYKKTLVISNFIFFISKIVFFKANSFWIFLFERILLSISISGLSGCDTALIYLSLDKNQNSERVFGRYVWFSNVGFLLGSMISTYIINISIDLTAYYTIIPYGVAFGVSLFLKNITDEVTKKENVKNKFKYSLKHVAANKYIIIFLVGISLVKEVVQSITVFLNQQQYIKSGIDIRYFGILLVAIQFMKLISVKSYKLSNMIGQIKSINMLTIAVFISSSILIIISNAILSFLCVSVISIGMAIMEPMIIDIKNKSISSGNRATILSIYSMIESITSSIINPIIGFVSNSALENGLITCSLISLAAIILIRYFRKINIEN</sequence>
<evidence type="ECO:0000259" key="2">
    <source>
        <dbReference type="PROSITE" id="PS50850"/>
    </source>
</evidence>
<dbReference type="Pfam" id="PF07690">
    <property type="entry name" value="MFS_1"/>
    <property type="match status" value="1"/>
</dbReference>
<feature type="transmembrane region" description="Helical" evidence="1">
    <location>
        <begin position="72"/>
        <end position="93"/>
    </location>
</feature>
<dbReference type="PANTHER" id="PTHR23530:SF1">
    <property type="entry name" value="PERMEASE, MAJOR FACILITATOR SUPERFAMILY-RELATED"/>
    <property type="match status" value="1"/>
</dbReference>
<feature type="transmembrane region" description="Helical" evidence="1">
    <location>
        <begin position="331"/>
        <end position="353"/>
    </location>
</feature>
<feature type="transmembrane region" description="Helical" evidence="1">
    <location>
        <begin position="99"/>
        <end position="120"/>
    </location>
</feature>
<dbReference type="EMBL" id="VSSQ01000740">
    <property type="protein sequence ID" value="MPM00614.1"/>
    <property type="molecule type" value="Genomic_DNA"/>
</dbReference>
<organism evidence="3">
    <name type="scientific">bioreactor metagenome</name>
    <dbReference type="NCBI Taxonomy" id="1076179"/>
    <lineage>
        <taxon>unclassified sequences</taxon>
        <taxon>metagenomes</taxon>
        <taxon>ecological metagenomes</taxon>
    </lineage>
</organism>
<name>A0A644WE64_9ZZZZ</name>
<dbReference type="InterPro" id="IPR053160">
    <property type="entry name" value="MFS_DHA3_Transporter"/>
</dbReference>
<accession>A0A644WE64</accession>
<dbReference type="InterPro" id="IPR020846">
    <property type="entry name" value="MFS_dom"/>
</dbReference>
<proteinExistence type="predicted"/>
<dbReference type="InterPro" id="IPR036259">
    <property type="entry name" value="MFS_trans_sf"/>
</dbReference>
<dbReference type="Gene3D" id="1.20.1250.20">
    <property type="entry name" value="MFS general substrate transporter like domains"/>
    <property type="match status" value="1"/>
</dbReference>